<comment type="similarity">
    <text evidence="6">Belongs to the Maf family. YhdE subfamily.</text>
</comment>
<evidence type="ECO:0000256" key="6">
    <source>
        <dbReference type="HAMAP-Rule" id="MF_00528"/>
    </source>
</evidence>
<gene>
    <name evidence="7" type="ORF">H744_2c0651</name>
</gene>
<dbReference type="FunFam" id="3.90.950.10:FF:000004">
    <property type="entry name" value="dTTP/UTP pyrophosphatase"/>
    <property type="match status" value="1"/>
</dbReference>
<dbReference type="PANTHER" id="PTHR43213">
    <property type="entry name" value="BIFUNCTIONAL DTTP/UTP PYROPHOSPHATASE/METHYLTRANSFERASE PROTEIN-RELATED"/>
    <property type="match status" value="1"/>
</dbReference>
<dbReference type="EMBL" id="CP005974">
    <property type="protein sequence ID" value="AJR07382.1"/>
    <property type="molecule type" value="Genomic_DNA"/>
</dbReference>
<dbReference type="EC" id="3.6.1.9" evidence="6"/>
<evidence type="ECO:0000256" key="2">
    <source>
        <dbReference type="ARBA" id="ARBA00004496"/>
    </source>
</evidence>
<dbReference type="GO" id="GO:0036218">
    <property type="term" value="F:dTTP diphosphatase activity"/>
    <property type="evidence" value="ECO:0007669"/>
    <property type="project" value="RHEA"/>
</dbReference>
<dbReference type="STRING" id="658445.H744_2c0651"/>
<dbReference type="InterPro" id="IPR029001">
    <property type="entry name" value="ITPase-like_fam"/>
</dbReference>
<evidence type="ECO:0000256" key="4">
    <source>
        <dbReference type="ARBA" id="ARBA00022801"/>
    </source>
</evidence>
<feature type="active site" description="Proton acceptor" evidence="6">
    <location>
        <position position="76"/>
    </location>
</feature>
<dbReference type="NCBIfam" id="TIGR00172">
    <property type="entry name" value="maf"/>
    <property type="match status" value="1"/>
</dbReference>
<comment type="catalytic activity">
    <reaction evidence="6">
        <text>dTTP + H2O = dTMP + diphosphate + H(+)</text>
        <dbReference type="Rhea" id="RHEA:28534"/>
        <dbReference type="ChEBI" id="CHEBI:15377"/>
        <dbReference type="ChEBI" id="CHEBI:15378"/>
        <dbReference type="ChEBI" id="CHEBI:33019"/>
        <dbReference type="ChEBI" id="CHEBI:37568"/>
        <dbReference type="ChEBI" id="CHEBI:63528"/>
        <dbReference type="EC" id="3.6.1.9"/>
    </reaction>
</comment>
<dbReference type="GO" id="GO:0009117">
    <property type="term" value="P:nucleotide metabolic process"/>
    <property type="evidence" value="ECO:0007669"/>
    <property type="project" value="UniProtKB-KW"/>
</dbReference>
<dbReference type="GO" id="GO:0036221">
    <property type="term" value="F:UTP diphosphatase activity"/>
    <property type="evidence" value="ECO:0007669"/>
    <property type="project" value="RHEA"/>
</dbReference>
<comment type="function">
    <text evidence="6">Nucleoside triphosphate pyrophosphatase that hydrolyzes dTTP and UTP. May have a dual role in cell division arrest and in preventing the incorporation of modified nucleotides into cellular nucleic acids.</text>
</comment>
<feature type="site" description="Important for substrate specificity" evidence="6">
    <location>
        <position position="159"/>
    </location>
</feature>
<dbReference type="CDD" id="cd00555">
    <property type="entry name" value="Maf"/>
    <property type="match status" value="1"/>
</dbReference>
<comment type="subcellular location">
    <subcellularLocation>
        <location evidence="2 6">Cytoplasm</location>
    </subcellularLocation>
</comment>
<dbReference type="Pfam" id="PF02545">
    <property type="entry name" value="Maf"/>
    <property type="match status" value="1"/>
</dbReference>
<feature type="site" description="Important for substrate specificity" evidence="6">
    <location>
        <position position="18"/>
    </location>
</feature>
<dbReference type="HAMAP" id="MF_00528">
    <property type="entry name" value="Maf"/>
    <property type="match status" value="1"/>
</dbReference>
<keyword evidence="4 6" id="KW-0378">Hydrolase</keyword>
<organism evidence="7 8">
    <name type="scientific">Photobacterium gaetbulicola Gung47</name>
    <dbReference type="NCBI Taxonomy" id="658445"/>
    <lineage>
        <taxon>Bacteria</taxon>
        <taxon>Pseudomonadati</taxon>
        <taxon>Pseudomonadota</taxon>
        <taxon>Gammaproteobacteria</taxon>
        <taxon>Vibrionales</taxon>
        <taxon>Vibrionaceae</taxon>
        <taxon>Photobacterium</taxon>
    </lineage>
</organism>
<evidence type="ECO:0000256" key="3">
    <source>
        <dbReference type="ARBA" id="ARBA00022490"/>
    </source>
</evidence>
<proteinExistence type="inferred from homology"/>
<comment type="caution">
    <text evidence="6">Lacks conserved residue(s) required for the propagation of feature annotation.</text>
</comment>
<feature type="site" description="Important for substrate specificity" evidence="6">
    <location>
        <position position="77"/>
    </location>
</feature>
<reference evidence="7 8" key="1">
    <citation type="submission" date="2013-05" db="EMBL/GenBank/DDBJ databases">
        <title>Complete genome sequence of the lipase-producing bacterium Photobacterium gaetbulicola Gung47.</title>
        <authorList>
            <person name="Kim Y.-O."/>
        </authorList>
    </citation>
    <scope>NUCLEOTIDE SEQUENCE [LARGE SCALE GENOMIC DNA]</scope>
    <source>
        <strain evidence="7 8">Gung47</strain>
    </source>
</reference>
<dbReference type="PATRIC" id="fig|658445.3.peg.2556"/>
<dbReference type="Proteomes" id="UP000032303">
    <property type="component" value="Chromosome 2"/>
</dbReference>
<dbReference type="PIRSF" id="PIRSF006305">
    <property type="entry name" value="Maf"/>
    <property type="match status" value="1"/>
</dbReference>
<comment type="catalytic activity">
    <reaction evidence="6">
        <text>UTP + H2O = UMP + diphosphate + H(+)</text>
        <dbReference type="Rhea" id="RHEA:29395"/>
        <dbReference type="ChEBI" id="CHEBI:15377"/>
        <dbReference type="ChEBI" id="CHEBI:15378"/>
        <dbReference type="ChEBI" id="CHEBI:33019"/>
        <dbReference type="ChEBI" id="CHEBI:46398"/>
        <dbReference type="ChEBI" id="CHEBI:57865"/>
        <dbReference type="EC" id="3.6.1.9"/>
    </reaction>
</comment>
<dbReference type="InterPro" id="IPR003697">
    <property type="entry name" value="Maf-like"/>
</dbReference>
<protein>
    <recommendedName>
        <fullName evidence="6">dTTP/UTP pyrophosphatase</fullName>
        <shortName evidence="6">dTTPase/UTPase</shortName>
        <ecNumber evidence="6">3.6.1.9</ecNumber>
    </recommendedName>
    <alternativeName>
        <fullName evidence="6">Nucleoside triphosphate pyrophosphatase</fullName>
    </alternativeName>
    <alternativeName>
        <fullName evidence="6">Nucleotide pyrophosphatase</fullName>
        <shortName evidence="6">Nucleotide PPase</shortName>
    </alternativeName>
</protein>
<keyword evidence="8" id="KW-1185">Reference proteome</keyword>
<sequence length="196" mass="21645">MNDIMSTPQLYLASGSPRRKELLTQLGYQFERVVVDVEEQHQAGETPADYVQRLSVDKALAGVAEVGGKAPVLGADTIVVAGDRILEKPKDFDDAQQMLRLLSGTRHQVMTAVTVASEARRETRLVVTDVWFKTLSDKEIEDYWHSGEPQDKAGSYGIQGIGGKFVERIDGSYYAVVGLPLVETDIMVQDFLDLSI</sequence>
<comment type="cofactor">
    <cofactor evidence="1 6">
        <name>a divalent metal cation</name>
        <dbReference type="ChEBI" id="CHEBI:60240"/>
    </cofactor>
</comment>
<dbReference type="HOGENOM" id="CLU_040416_0_0_6"/>
<dbReference type="AlphaFoldDB" id="A0A0C5WM44"/>
<dbReference type="PANTHER" id="PTHR43213:SF5">
    <property type="entry name" value="BIFUNCTIONAL DTTP_UTP PYROPHOSPHATASE_METHYLTRANSFERASE PROTEIN-RELATED"/>
    <property type="match status" value="1"/>
</dbReference>
<accession>A0A0C5WM44</accession>
<name>A0A0C5WM44_9GAMM</name>
<evidence type="ECO:0000256" key="1">
    <source>
        <dbReference type="ARBA" id="ARBA00001968"/>
    </source>
</evidence>
<dbReference type="GO" id="GO:0005737">
    <property type="term" value="C:cytoplasm"/>
    <property type="evidence" value="ECO:0007669"/>
    <property type="project" value="UniProtKB-SubCell"/>
</dbReference>
<evidence type="ECO:0000313" key="8">
    <source>
        <dbReference type="Proteomes" id="UP000032303"/>
    </source>
</evidence>
<evidence type="ECO:0000256" key="5">
    <source>
        <dbReference type="ARBA" id="ARBA00023080"/>
    </source>
</evidence>
<dbReference type="SUPFAM" id="SSF52972">
    <property type="entry name" value="ITPase-like"/>
    <property type="match status" value="1"/>
</dbReference>
<keyword evidence="3 6" id="KW-0963">Cytoplasm</keyword>
<evidence type="ECO:0000313" key="7">
    <source>
        <dbReference type="EMBL" id="AJR07382.1"/>
    </source>
</evidence>
<keyword evidence="5 6" id="KW-0546">Nucleotide metabolism</keyword>
<dbReference type="KEGG" id="pgb:H744_2c0651"/>
<dbReference type="Gene3D" id="3.90.950.10">
    <property type="match status" value="1"/>
</dbReference>